<organism evidence="4 5">
    <name type="scientific">Nocardia panacis</name>
    <dbReference type="NCBI Taxonomy" id="2340916"/>
    <lineage>
        <taxon>Bacteria</taxon>
        <taxon>Bacillati</taxon>
        <taxon>Actinomycetota</taxon>
        <taxon>Actinomycetes</taxon>
        <taxon>Mycobacteriales</taxon>
        <taxon>Nocardiaceae</taxon>
        <taxon>Nocardia</taxon>
    </lineage>
</organism>
<dbReference type="Gene3D" id="3.40.50.720">
    <property type="entry name" value="NAD(P)-binding Rossmann-like Domain"/>
    <property type="match status" value="1"/>
</dbReference>
<dbReference type="Pfam" id="PF00106">
    <property type="entry name" value="adh_short"/>
    <property type="match status" value="1"/>
</dbReference>
<protein>
    <submittedName>
        <fullName evidence="4">SDR family oxidoreductase</fullName>
    </submittedName>
</protein>
<comment type="caution">
    <text evidence="4">The sequence shown here is derived from an EMBL/GenBank/DDBJ whole genome shotgun (WGS) entry which is preliminary data.</text>
</comment>
<dbReference type="CDD" id="cd05233">
    <property type="entry name" value="SDR_c"/>
    <property type="match status" value="1"/>
</dbReference>
<dbReference type="Proteomes" id="UP000266677">
    <property type="component" value="Unassembled WGS sequence"/>
</dbReference>
<dbReference type="GO" id="GO:0016491">
    <property type="term" value="F:oxidoreductase activity"/>
    <property type="evidence" value="ECO:0007669"/>
    <property type="project" value="UniProtKB-KW"/>
</dbReference>
<reference evidence="4 5" key="1">
    <citation type="submission" date="2018-09" db="EMBL/GenBank/DDBJ databases">
        <title>YIM PH21274 draft genome.</title>
        <authorList>
            <person name="Miao C."/>
        </authorList>
    </citation>
    <scope>NUCLEOTIDE SEQUENCE [LARGE SCALE GENOMIC DNA]</scope>
    <source>
        <strain evidence="4 5">YIM PH 21724</strain>
    </source>
</reference>
<dbReference type="EMBL" id="QZFU01000019">
    <property type="protein sequence ID" value="RJO75020.1"/>
    <property type="molecule type" value="Genomic_DNA"/>
</dbReference>
<evidence type="ECO:0000256" key="2">
    <source>
        <dbReference type="ARBA" id="ARBA00023002"/>
    </source>
</evidence>
<proteinExistence type="inferred from homology"/>
<dbReference type="SUPFAM" id="SSF51735">
    <property type="entry name" value="NAD(P)-binding Rossmann-fold domains"/>
    <property type="match status" value="1"/>
</dbReference>
<gene>
    <name evidence="4" type="ORF">D5S18_16635</name>
</gene>
<evidence type="ECO:0000313" key="5">
    <source>
        <dbReference type="Proteomes" id="UP000266677"/>
    </source>
</evidence>
<dbReference type="InterPro" id="IPR020904">
    <property type="entry name" value="Sc_DH/Rdtase_CS"/>
</dbReference>
<dbReference type="OrthoDB" id="9775296at2"/>
<evidence type="ECO:0000313" key="4">
    <source>
        <dbReference type="EMBL" id="RJO75020.1"/>
    </source>
</evidence>
<evidence type="ECO:0000256" key="1">
    <source>
        <dbReference type="ARBA" id="ARBA00006484"/>
    </source>
</evidence>
<dbReference type="PRINTS" id="PR00081">
    <property type="entry name" value="GDHRDH"/>
</dbReference>
<dbReference type="PROSITE" id="PS00061">
    <property type="entry name" value="ADH_SHORT"/>
    <property type="match status" value="1"/>
</dbReference>
<keyword evidence="5" id="KW-1185">Reference proteome</keyword>
<sequence length="231" mass="24462">MASTAIVTGASAGLGLALSRELVRRGWHVIGLARRADRLERVRAELGARFIAVTGDVVEPGDRARLAETASAAGRLDLLVNNASRLGPSPMPSLDRYPLAELEAVYRTNVVAPLAILQSTLALLVASGGVVVNIGSDAAIEPYPNWGGYGSSKAALDQLTAILGAEHPEIPCYTFDPGDMRTEMHQAAFPGADISDRPAPETVAPALLRLIDNRPKRGRYTVADFATEAVR</sequence>
<dbReference type="RefSeq" id="WP_120041893.1">
    <property type="nucleotide sequence ID" value="NZ_QZFU01000019.1"/>
</dbReference>
<name>A0A3A4KPQ9_9NOCA</name>
<keyword evidence="2" id="KW-0560">Oxidoreductase</keyword>
<evidence type="ECO:0000256" key="3">
    <source>
        <dbReference type="RuleBase" id="RU000363"/>
    </source>
</evidence>
<comment type="similarity">
    <text evidence="1 3">Belongs to the short-chain dehydrogenases/reductases (SDR) family.</text>
</comment>
<dbReference type="InterPro" id="IPR002347">
    <property type="entry name" value="SDR_fam"/>
</dbReference>
<dbReference type="PRINTS" id="PR00080">
    <property type="entry name" value="SDRFAMILY"/>
</dbReference>
<dbReference type="InterPro" id="IPR036291">
    <property type="entry name" value="NAD(P)-bd_dom_sf"/>
</dbReference>
<dbReference type="AlphaFoldDB" id="A0A3A4KPQ9"/>
<dbReference type="PANTHER" id="PTHR42901">
    <property type="entry name" value="ALCOHOL DEHYDROGENASE"/>
    <property type="match status" value="1"/>
</dbReference>
<dbReference type="PANTHER" id="PTHR42901:SF1">
    <property type="entry name" value="ALCOHOL DEHYDROGENASE"/>
    <property type="match status" value="1"/>
</dbReference>
<accession>A0A3A4KPQ9</accession>